<evidence type="ECO:0000256" key="2">
    <source>
        <dbReference type="ARBA" id="ARBA00022638"/>
    </source>
</evidence>
<gene>
    <name evidence="5" type="ORF">RBJ67_22235</name>
</gene>
<feature type="compositionally biased region" description="Polar residues" evidence="4">
    <location>
        <begin position="1"/>
        <end position="11"/>
    </location>
</feature>
<dbReference type="GO" id="GO:0031640">
    <property type="term" value="P:killing of cells of another organism"/>
    <property type="evidence" value="ECO:0007669"/>
    <property type="project" value="UniProtKB-KW"/>
</dbReference>
<keyword evidence="1 3" id="KW-0929">Antimicrobial</keyword>
<dbReference type="InterPro" id="IPR023346">
    <property type="entry name" value="Lysozyme-like_dom_sf"/>
</dbReference>
<protein>
    <recommendedName>
        <fullName evidence="3">Lysozyme</fullName>
        <ecNumber evidence="3">3.2.1.17</ecNumber>
    </recommendedName>
</protein>
<evidence type="ECO:0000256" key="3">
    <source>
        <dbReference type="RuleBase" id="RU003788"/>
    </source>
</evidence>
<dbReference type="InterPro" id="IPR023347">
    <property type="entry name" value="Lysozyme_dom_sf"/>
</dbReference>
<feature type="region of interest" description="Disordered" evidence="4">
    <location>
        <begin position="1"/>
        <end position="52"/>
    </location>
</feature>
<keyword evidence="3" id="KW-0378">Hydrolase</keyword>
<dbReference type="GO" id="GO:0003796">
    <property type="term" value="F:lysozyme activity"/>
    <property type="evidence" value="ECO:0007669"/>
    <property type="project" value="UniProtKB-EC"/>
</dbReference>
<dbReference type="InterPro" id="IPR002196">
    <property type="entry name" value="Glyco_hydro_24"/>
</dbReference>
<sequence length="250" mass="26875">MSSVETSNQGPGWNDHDTPYGTIHSYDGNNSSGGSGGNSGNDHDGIGDKTKIDIPTTKEYNGVLMSMCVNNLKKHEGFKNKMYKDTGGNITVGIGHLLASADMAAALPFKKTATINQGHGNAEDIDRDVSAGDIKAAFNKFASDSNSVPNIHLTNDAVISECIKDVQVTETGLRSLYSGYDTFSNDRKTALIDMGFNIGIPKLKSNFPNFNAAVNRGDWSTAAVESHRTGLDDSRNTRNKDTHDQLLSDK</sequence>
<dbReference type="Proteomes" id="UP001225042">
    <property type="component" value="Unassembled WGS sequence"/>
</dbReference>
<dbReference type="SUPFAM" id="SSF53955">
    <property type="entry name" value="Lysozyme-like"/>
    <property type="match status" value="1"/>
</dbReference>
<comment type="caution">
    <text evidence="5">The sequence shown here is derived from an EMBL/GenBank/DDBJ whole genome shotgun (WGS) entry which is preliminary data.</text>
</comment>
<dbReference type="AlphaFoldDB" id="A0AAW8HD57"/>
<dbReference type="Pfam" id="PF00959">
    <property type="entry name" value="Phage_lysozyme"/>
    <property type="match status" value="1"/>
</dbReference>
<evidence type="ECO:0000313" key="5">
    <source>
        <dbReference type="EMBL" id="MDQ2258850.1"/>
    </source>
</evidence>
<dbReference type="RefSeq" id="WP_306684582.1">
    <property type="nucleotide sequence ID" value="NZ_JAVDKR010000015.1"/>
</dbReference>
<dbReference type="GO" id="GO:0009253">
    <property type="term" value="P:peptidoglycan catabolic process"/>
    <property type="evidence" value="ECO:0007669"/>
    <property type="project" value="InterPro"/>
</dbReference>
<dbReference type="EMBL" id="JAVDKS010000012">
    <property type="protein sequence ID" value="MDQ2258850.1"/>
    <property type="molecule type" value="Genomic_DNA"/>
</dbReference>
<keyword evidence="2 3" id="KW-0081">Bacteriolytic enzyme</keyword>
<dbReference type="InterPro" id="IPR052619">
    <property type="entry name" value="Phage_lysozyme-like"/>
</dbReference>
<dbReference type="PANTHER" id="PTHR37406">
    <property type="entry name" value="T4-TYPE LYSOZYME 1-RELATED"/>
    <property type="match status" value="1"/>
</dbReference>
<dbReference type="GO" id="GO:0016998">
    <property type="term" value="P:cell wall macromolecule catabolic process"/>
    <property type="evidence" value="ECO:0007669"/>
    <property type="project" value="InterPro"/>
</dbReference>
<evidence type="ECO:0000256" key="1">
    <source>
        <dbReference type="ARBA" id="ARBA00022529"/>
    </source>
</evidence>
<dbReference type="GO" id="GO:0042742">
    <property type="term" value="P:defense response to bacterium"/>
    <property type="evidence" value="ECO:0007669"/>
    <property type="project" value="UniProtKB-KW"/>
</dbReference>
<organism evidence="5 6">
    <name type="scientific">Enterobacter soli</name>
    <dbReference type="NCBI Taxonomy" id="885040"/>
    <lineage>
        <taxon>Bacteria</taxon>
        <taxon>Pseudomonadati</taxon>
        <taxon>Pseudomonadota</taxon>
        <taxon>Gammaproteobacteria</taxon>
        <taxon>Enterobacterales</taxon>
        <taxon>Enterobacteriaceae</taxon>
        <taxon>Enterobacter</taxon>
    </lineage>
</organism>
<proteinExistence type="inferred from homology"/>
<dbReference type="PANTHER" id="PTHR37406:SF1">
    <property type="entry name" value="T4-TYPE LYSOZYME 1-RELATED"/>
    <property type="match status" value="1"/>
</dbReference>
<accession>A0AAW8HD57</accession>
<name>A0AAW8HD57_9ENTR</name>
<evidence type="ECO:0000313" key="6">
    <source>
        <dbReference type="Proteomes" id="UP001225042"/>
    </source>
</evidence>
<reference evidence="5 6" key="1">
    <citation type="submission" date="2023-08" db="EMBL/GenBank/DDBJ databases">
        <authorList>
            <person name="Dale J."/>
        </authorList>
    </citation>
    <scope>NUCLEOTIDE SEQUENCE [LARGE SCALE GENOMIC DNA]</scope>
    <source>
        <strain evidence="5 6">2023EL-00788</strain>
    </source>
</reference>
<dbReference type="Gene3D" id="1.10.530.40">
    <property type="match status" value="1"/>
</dbReference>
<dbReference type="EC" id="3.2.1.17" evidence="3"/>
<comment type="catalytic activity">
    <reaction evidence="3">
        <text>Hydrolysis of (1-&gt;4)-beta-linkages between N-acetylmuramic acid and N-acetyl-D-glucosamine residues in a peptidoglycan and between N-acetyl-D-glucosamine residues in chitodextrins.</text>
        <dbReference type="EC" id="3.2.1.17"/>
    </reaction>
</comment>
<comment type="similarity">
    <text evidence="3">Belongs to the glycosyl hydrolase 24 family.</text>
</comment>
<evidence type="ECO:0000256" key="4">
    <source>
        <dbReference type="SAM" id="MobiDB-lite"/>
    </source>
</evidence>
<keyword evidence="3" id="KW-0326">Glycosidase</keyword>
<feature type="compositionally biased region" description="Basic and acidic residues" evidence="4">
    <location>
        <begin position="41"/>
        <end position="52"/>
    </location>
</feature>
<feature type="region of interest" description="Disordered" evidence="4">
    <location>
        <begin position="228"/>
        <end position="250"/>
    </location>
</feature>
<keyword evidence="6" id="KW-1185">Reference proteome</keyword>